<dbReference type="EMBL" id="CAJVQB010052013">
    <property type="protein sequence ID" value="CAG8835710.1"/>
    <property type="molecule type" value="Genomic_DNA"/>
</dbReference>
<evidence type="ECO:0000313" key="3">
    <source>
        <dbReference type="Proteomes" id="UP000789901"/>
    </source>
</evidence>
<proteinExistence type="predicted"/>
<feature type="region of interest" description="Disordered" evidence="1">
    <location>
        <begin position="1"/>
        <end position="20"/>
    </location>
</feature>
<reference evidence="2 3" key="1">
    <citation type="submission" date="2021-06" db="EMBL/GenBank/DDBJ databases">
        <authorList>
            <person name="Kallberg Y."/>
            <person name="Tangrot J."/>
            <person name="Rosling A."/>
        </authorList>
    </citation>
    <scope>NUCLEOTIDE SEQUENCE [LARGE SCALE GENOMIC DNA]</scope>
    <source>
        <strain evidence="2 3">120-4 pot B 10/14</strain>
    </source>
</reference>
<evidence type="ECO:0000313" key="2">
    <source>
        <dbReference type="EMBL" id="CAG8835710.1"/>
    </source>
</evidence>
<dbReference type="Proteomes" id="UP000789901">
    <property type="component" value="Unassembled WGS sequence"/>
</dbReference>
<feature type="non-terminal residue" evidence="2">
    <location>
        <position position="47"/>
    </location>
</feature>
<feature type="compositionally biased region" description="Basic residues" evidence="1">
    <location>
        <begin position="1"/>
        <end position="10"/>
    </location>
</feature>
<protein>
    <submittedName>
        <fullName evidence="2">26812_t:CDS:1</fullName>
    </submittedName>
</protein>
<evidence type="ECO:0000256" key="1">
    <source>
        <dbReference type="SAM" id="MobiDB-lite"/>
    </source>
</evidence>
<name>A0ABN7WPE0_GIGMA</name>
<sequence length="47" mass="5415">MSNKKNKQHSHIPIEINPFTLASHTTKQIVKSDNNNEKLSDLELQNE</sequence>
<accession>A0ABN7WPE0</accession>
<organism evidence="2 3">
    <name type="scientific">Gigaspora margarita</name>
    <dbReference type="NCBI Taxonomy" id="4874"/>
    <lineage>
        <taxon>Eukaryota</taxon>
        <taxon>Fungi</taxon>
        <taxon>Fungi incertae sedis</taxon>
        <taxon>Mucoromycota</taxon>
        <taxon>Glomeromycotina</taxon>
        <taxon>Glomeromycetes</taxon>
        <taxon>Diversisporales</taxon>
        <taxon>Gigasporaceae</taxon>
        <taxon>Gigaspora</taxon>
    </lineage>
</organism>
<comment type="caution">
    <text evidence="2">The sequence shown here is derived from an EMBL/GenBank/DDBJ whole genome shotgun (WGS) entry which is preliminary data.</text>
</comment>
<gene>
    <name evidence="2" type="ORF">GMARGA_LOCUS32705</name>
</gene>
<keyword evidence="3" id="KW-1185">Reference proteome</keyword>